<feature type="compositionally biased region" description="Basic and acidic residues" evidence="1">
    <location>
        <begin position="113"/>
        <end position="122"/>
    </location>
</feature>
<feature type="region of interest" description="Disordered" evidence="1">
    <location>
        <begin position="86"/>
        <end position="122"/>
    </location>
</feature>
<organism evidence="2 3">
    <name type="scientific">Linum trigynum</name>
    <dbReference type="NCBI Taxonomy" id="586398"/>
    <lineage>
        <taxon>Eukaryota</taxon>
        <taxon>Viridiplantae</taxon>
        <taxon>Streptophyta</taxon>
        <taxon>Embryophyta</taxon>
        <taxon>Tracheophyta</taxon>
        <taxon>Spermatophyta</taxon>
        <taxon>Magnoliopsida</taxon>
        <taxon>eudicotyledons</taxon>
        <taxon>Gunneridae</taxon>
        <taxon>Pentapetalae</taxon>
        <taxon>rosids</taxon>
        <taxon>fabids</taxon>
        <taxon>Malpighiales</taxon>
        <taxon>Linaceae</taxon>
        <taxon>Linum</taxon>
    </lineage>
</organism>
<keyword evidence="3" id="KW-1185">Reference proteome</keyword>
<evidence type="ECO:0000256" key="1">
    <source>
        <dbReference type="SAM" id="MobiDB-lite"/>
    </source>
</evidence>
<reference evidence="2 3" key="1">
    <citation type="submission" date="2024-04" db="EMBL/GenBank/DDBJ databases">
        <authorList>
            <person name="Fracassetti M."/>
        </authorList>
    </citation>
    <scope>NUCLEOTIDE SEQUENCE [LARGE SCALE GENOMIC DNA]</scope>
</reference>
<name>A0AAV2CZY4_9ROSI</name>
<evidence type="ECO:0000313" key="3">
    <source>
        <dbReference type="Proteomes" id="UP001497516"/>
    </source>
</evidence>
<dbReference type="AlphaFoldDB" id="A0AAV2CZY4"/>
<feature type="compositionally biased region" description="Basic and acidic residues" evidence="1">
    <location>
        <begin position="10"/>
        <end position="22"/>
    </location>
</feature>
<accession>A0AAV2CZY4</accession>
<dbReference type="Proteomes" id="UP001497516">
    <property type="component" value="Chromosome 10"/>
</dbReference>
<proteinExistence type="predicted"/>
<protein>
    <submittedName>
        <fullName evidence="2">Uncharacterized protein</fullName>
    </submittedName>
</protein>
<evidence type="ECO:0000313" key="2">
    <source>
        <dbReference type="EMBL" id="CAL1362367.1"/>
    </source>
</evidence>
<feature type="region of interest" description="Disordered" evidence="1">
    <location>
        <begin position="1"/>
        <end position="47"/>
    </location>
</feature>
<gene>
    <name evidence="2" type="ORF">LTRI10_LOCUS9425</name>
</gene>
<sequence>MLAKRASTKNRIEENTVRRKSLEPASSQPYSKNRFIAQSKKRSKESLPRGLTLLSAIVAVPVASRLRCVMPQLRSRLRCVMPPLHSRLRRSGTPPLFLATRTERKGSRGSGKRTKDGVGTRE</sequence>
<dbReference type="EMBL" id="OZ034814">
    <property type="protein sequence ID" value="CAL1362367.1"/>
    <property type="molecule type" value="Genomic_DNA"/>
</dbReference>